<keyword evidence="3" id="KW-1185">Reference proteome</keyword>
<dbReference type="InParanoid" id="A0BJV8"/>
<evidence type="ECO:0000313" key="2">
    <source>
        <dbReference type="EMBL" id="CAK58825.1"/>
    </source>
</evidence>
<accession>A0BJV8</accession>
<dbReference type="AlphaFoldDB" id="A0BJV8"/>
<organism evidence="2 3">
    <name type="scientific">Paramecium tetraurelia</name>
    <dbReference type="NCBI Taxonomy" id="5888"/>
    <lineage>
        <taxon>Eukaryota</taxon>
        <taxon>Sar</taxon>
        <taxon>Alveolata</taxon>
        <taxon>Ciliophora</taxon>
        <taxon>Intramacronucleata</taxon>
        <taxon>Oligohymenophorea</taxon>
        <taxon>Peniculida</taxon>
        <taxon>Parameciidae</taxon>
        <taxon>Paramecium</taxon>
    </lineage>
</organism>
<dbReference type="HOGENOM" id="CLU_1753226_0_0_1"/>
<sequence>MFEKIQYVDISMLFFKFQDSKISLRFIQTFSHYLNYEAVIHYYDLSVNAIIKAQNTIQSKTQLKSAKIVQKIKITSPKQLEENQNLETKLKQLQKEETESLIRFNLSQFLIPKKKVGGLFRCYKNQNENFFNYPLPQEIVRKTKHLIIY</sequence>
<gene>
    <name evidence="2" type="ORF">GSPATT00029455001</name>
</gene>
<dbReference type="KEGG" id="ptm:GSPATT00029455001"/>
<name>A0BJV8_PARTE</name>
<evidence type="ECO:0000313" key="3">
    <source>
        <dbReference type="Proteomes" id="UP000000600"/>
    </source>
</evidence>
<dbReference type="RefSeq" id="XP_001426223.1">
    <property type="nucleotide sequence ID" value="XM_001426186.1"/>
</dbReference>
<protein>
    <submittedName>
        <fullName evidence="2">Uncharacterized protein</fullName>
    </submittedName>
</protein>
<dbReference type="Proteomes" id="UP000000600">
    <property type="component" value="Unassembled WGS sequence"/>
</dbReference>
<dbReference type="GeneID" id="5012007"/>
<dbReference type="EMBL" id="CT867998">
    <property type="protein sequence ID" value="CAK58825.1"/>
    <property type="molecule type" value="Genomic_DNA"/>
</dbReference>
<reference evidence="2 3" key="1">
    <citation type="journal article" date="2006" name="Nature">
        <title>Global trends of whole-genome duplications revealed by the ciliate Paramecium tetraurelia.</title>
        <authorList>
            <consortium name="Genoscope"/>
            <person name="Aury J.-M."/>
            <person name="Jaillon O."/>
            <person name="Duret L."/>
            <person name="Noel B."/>
            <person name="Jubin C."/>
            <person name="Porcel B.M."/>
            <person name="Segurens B."/>
            <person name="Daubin V."/>
            <person name="Anthouard V."/>
            <person name="Aiach N."/>
            <person name="Arnaiz O."/>
            <person name="Billaut A."/>
            <person name="Beisson J."/>
            <person name="Blanc I."/>
            <person name="Bouhouche K."/>
            <person name="Camara F."/>
            <person name="Duharcourt S."/>
            <person name="Guigo R."/>
            <person name="Gogendeau D."/>
            <person name="Katinka M."/>
            <person name="Keller A.-M."/>
            <person name="Kissmehl R."/>
            <person name="Klotz C."/>
            <person name="Koll F."/>
            <person name="Le Moue A."/>
            <person name="Lepere C."/>
            <person name="Malinsky S."/>
            <person name="Nowacki M."/>
            <person name="Nowak J.K."/>
            <person name="Plattner H."/>
            <person name="Poulain J."/>
            <person name="Ruiz F."/>
            <person name="Serrano V."/>
            <person name="Zagulski M."/>
            <person name="Dessen P."/>
            <person name="Betermier M."/>
            <person name="Weissenbach J."/>
            <person name="Scarpelli C."/>
            <person name="Schachter V."/>
            <person name="Sperling L."/>
            <person name="Meyer E."/>
            <person name="Cohen J."/>
            <person name="Wincker P."/>
        </authorList>
    </citation>
    <scope>NUCLEOTIDE SEQUENCE [LARGE SCALE GENOMIC DNA]</scope>
    <source>
        <strain evidence="2 3">Stock d4-2</strain>
    </source>
</reference>
<evidence type="ECO:0000256" key="1">
    <source>
        <dbReference type="SAM" id="Coils"/>
    </source>
</evidence>
<proteinExistence type="predicted"/>
<keyword evidence="1" id="KW-0175">Coiled coil</keyword>
<feature type="coiled-coil region" evidence="1">
    <location>
        <begin position="76"/>
        <end position="103"/>
    </location>
</feature>